<feature type="region of interest" description="Disordered" evidence="1">
    <location>
        <begin position="257"/>
        <end position="280"/>
    </location>
</feature>
<feature type="region of interest" description="Disordered" evidence="1">
    <location>
        <begin position="100"/>
        <end position="127"/>
    </location>
</feature>
<name>A0A1I8HZK3_9PLAT</name>
<feature type="compositionally biased region" description="Polar residues" evidence="1">
    <location>
        <begin position="29"/>
        <end position="44"/>
    </location>
</feature>
<feature type="region of interest" description="Disordered" evidence="1">
    <location>
        <begin position="17"/>
        <end position="45"/>
    </location>
</feature>
<sequence>MTSLALAERIKELLKQRQDLQRRRRRKATSTTSCFGSGDSNKVQLNKRRLRASVDGLPPPPPPPPPESWLGAISKIPAFEAASSKSARAAAGFLSQLESTLNAPPQPLPPRRQRQAQRGRRSHRGAAGRLRCCQPVRQHHVAATSGCCRRVPELRIARVSPLPAASGRHHYSNRSPVRHRVQRCRCCFRQTAPGCLADAEVENCPAMRIYCQSEDDYLLPDCAEEANFLSWTVSANLRTPPQPTVSMATVTDEARGVTWDSGDPLDNKRKTAAADAKANV</sequence>
<reference evidence="3" key="1">
    <citation type="submission" date="2016-11" db="UniProtKB">
        <authorList>
            <consortium name="WormBaseParasite"/>
        </authorList>
    </citation>
    <scope>IDENTIFICATION</scope>
</reference>
<dbReference type="AlphaFoldDB" id="A0A1I8HZK3"/>
<evidence type="ECO:0000313" key="2">
    <source>
        <dbReference type="Proteomes" id="UP000095280"/>
    </source>
</evidence>
<feature type="compositionally biased region" description="Pro residues" evidence="1">
    <location>
        <begin position="57"/>
        <end position="67"/>
    </location>
</feature>
<dbReference type="Proteomes" id="UP000095280">
    <property type="component" value="Unplaced"/>
</dbReference>
<feature type="region of interest" description="Disordered" evidence="1">
    <location>
        <begin position="52"/>
        <end position="71"/>
    </location>
</feature>
<accession>A0A1I8HZK3</accession>
<feature type="compositionally biased region" description="Basic residues" evidence="1">
    <location>
        <begin position="111"/>
        <end position="126"/>
    </location>
</feature>
<evidence type="ECO:0000313" key="3">
    <source>
        <dbReference type="WBParaSite" id="maker-uti_cns_0008920-snap-gene-0.6-mRNA-1"/>
    </source>
</evidence>
<dbReference type="WBParaSite" id="maker-uti_cns_0008920-snap-gene-0.6-mRNA-1">
    <property type="protein sequence ID" value="maker-uti_cns_0008920-snap-gene-0.6-mRNA-1"/>
    <property type="gene ID" value="maker-uti_cns_0008920-snap-gene-0.6"/>
</dbReference>
<evidence type="ECO:0000256" key="1">
    <source>
        <dbReference type="SAM" id="MobiDB-lite"/>
    </source>
</evidence>
<organism evidence="2 3">
    <name type="scientific">Macrostomum lignano</name>
    <dbReference type="NCBI Taxonomy" id="282301"/>
    <lineage>
        <taxon>Eukaryota</taxon>
        <taxon>Metazoa</taxon>
        <taxon>Spiralia</taxon>
        <taxon>Lophotrochozoa</taxon>
        <taxon>Platyhelminthes</taxon>
        <taxon>Rhabditophora</taxon>
        <taxon>Macrostomorpha</taxon>
        <taxon>Macrostomida</taxon>
        <taxon>Macrostomidae</taxon>
        <taxon>Macrostomum</taxon>
    </lineage>
</organism>
<proteinExistence type="predicted"/>
<keyword evidence="2" id="KW-1185">Reference proteome</keyword>
<protein>
    <submittedName>
        <fullName evidence="3">WH2 domain-containing protein</fullName>
    </submittedName>
</protein>